<feature type="domain" description="Flagellar hook-length control protein-like C-terminal" evidence="2">
    <location>
        <begin position="355"/>
        <end position="428"/>
    </location>
</feature>
<evidence type="ECO:0000256" key="1">
    <source>
        <dbReference type="SAM" id="MobiDB-lite"/>
    </source>
</evidence>
<feature type="compositionally biased region" description="Basic and acidic residues" evidence="1">
    <location>
        <begin position="132"/>
        <end position="146"/>
    </location>
</feature>
<feature type="compositionally biased region" description="Polar residues" evidence="1">
    <location>
        <begin position="173"/>
        <end position="188"/>
    </location>
</feature>
<feature type="region of interest" description="Disordered" evidence="1">
    <location>
        <begin position="40"/>
        <end position="150"/>
    </location>
</feature>
<reference evidence="4" key="1">
    <citation type="journal article" date="2019" name="Int. J. Syst. Evol. Microbiol.">
        <title>The Global Catalogue of Microorganisms (GCM) 10K type strain sequencing project: providing services to taxonomists for standard genome sequencing and annotation.</title>
        <authorList>
            <consortium name="The Broad Institute Genomics Platform"/>
            <consortium name="The Broad Institute Genome Sequencing Center for Infectious Disease"/>
            <person name="Wu L."/>
            <person name="Ma J."/>
        </authorList>
    </citation>
    <scope>NUCLEOTIDE SEQUENCE [LARGE SCALE GENOMIC DNA]</scope>
    <source>
        <strain evidence="4">KCTC 42911</strain>
    </source>
</reference>
<dbReference type="InterPro" id="IPR021136">
    <property type="entry name" value="Flagellar_hook_control-like_C"/>
</dbReference>
<feature type="compositionally biased region" description="Basic and acidic residues" evidence="1">
    <location>
        <begin position="424"/>
        <end position="435"/>
    </location>
</feature>
<sequence length="465" mass="49840">MLQPVSHLSPRAPRTDVPAGEPLLAEGDFAAAFEAAALVAPEAEKSNESAQTSALPDTQPDQVAEADVRESEVNAPDARRSNSEPETHPSLSYSAGSESIQNDVDVSAISAESPVGDIPARAGSSAVNVETHAARPDIQSQDRHEVSIVNPPRRAEKFVYSSDAETVRIMQSAERSTTVQTPAAQRQIGSVERVNRPQASPTRRASDQRSMVDLPDGPLAMQNDKPLPPETLATNERQSHSARPFSPLPYSGSFASSGRDQSFALPAPAETRKPSHGGTAFSGVRSVMDTDAVRHSIPQSEMGQTSIDVLETAAHTEPPAVQERAQSNSPLAPTRVEAARGAAVQISNAFGSIQNGDAVDIALNPEELGRVRMSIVTRDDAITLHLGAERPETLELLRRNIAELASAFREIGYGSVDFTFGERTERHQDRGKPDITDQPPDIAPLDEGNRRDSPPMALSGLDMRM</sequence>
<keyword evidence="3" id="KW-0966">Cell projection</keyword>
<dbReference type="CDD" id="cd17470">
    <property type="entry name" value="T3SS_Flik_C"/>
    <property type="match status" value="1"/>
</dbReference>
<feature type="region of interest" description="Disordered" evidence="1">
    <location>
        <begin position="172"/>
        <end position="261"/>
    </location>
</feature>
<keyword evidence="3" id="KW-0282">Flagellum</keyword>
<feature type="region of interest" description="Disordered" evidence="1">
    <location>
        <begin position="1"/>
        <end position="23"/>
    </location>
</feature>
<comment type="caution">
    <text evidence="3">The sequence shown here is derived from an EMBL/GenBank/DDBJ whole genome shotgun (WGS) entry which is preliminary data.</text>
</comment>
<keyword evidence="4" id="KW-1185">Reference proteome</keyword>
<feature type="compositionally biased region" description="Polar residues" evidence="1">
    <location>
        <begin position="48"/>
        <end position="61"/>
    </location>
</feature>
<dbReference type="Pfam" id="PF02120">
    <property type="entry name" value="Flg_hook"/>
    <property type="match status" value="1"/>
</dbReference>
<organism evidence="3 4">
    <name type="scientific">Lutimaribacter marinistellae</name>
    <dbReference type="NCBI Taxonomy" id="1820329"/>
    <lineage>
        <taxon>Bacteria</taxon>
        <taxon>Pseudomonadati</taxon>
        <taxon>Pseudomonadota</taxon>
        <taxon>Alphaproteobacteria</taxon>
        <taxon>Rhodobacterales</taxon>
        <taxon>Roseobacteraceae</taxon>
        <taxon>Lutimaribacter</taxon>
    </lineage>
</organism>
<proteinExistence type="predicted"/>
<feature type="compositionally biased region" description="Basic and acidic residues" evidence="1">
    <location>
        <begin position="66"/>
        <end position="87"/>
    </location>
</feature>
<dbReference type="InterPro" id="IPR038610">
    <property type="entry name" value="FliK-like_C_sf"/>
</dbReference>
<dbReference type="EMBL" id="JBHRXI010000001">
    <property type="protein sequence ID" value="MFC3612201.1"/>
    <property type="molecule type" value="Genomic_DNA"/>
</dbReference>
<keyword evidence="3" id="KW-0969">Cilium</keyword>
<evidence type="ECO:0000313" key="3">
    <source>
        <dbReference type="EMBL" id="MFC3612201.1"/>
    </source>
</evidence>
<feature type="compositionally biased region" description="Polar residues" evidence="1">
    <location>
        <begin position="89"/>
        <end position="104"/>
    </location>
</feature>
<gene>
    <name evidence="3" type="ORF">ACFORG_00390</name>
</gene>
<dbReference type="Gene3D" id="3.30.750.140">
    <property type="match status" value="1"/>
</dbReference>
<feature type="region of interest" description="Disordered" evidence="1">
    <location>
        <begin position="424"/>
        <end position="465"/>
    </location>
</feature>
<dbReference type="Proteomes" id="UP001595629">
    <property type="component" value="Unassembled WGS sequence"/>
</dbReference>
<feature type="region of interest" description="Disordered" evidence="1">
    <location>
        <begin position="266"/>
        <end position="285"/>
    </location>
</feature>
<name>A0ABV7TAC5_9RHOB</name>
<evidence type="ECO:0000259" key="2">
    <source>
        <dbReference type="Pfam" id="PF02120"/>
    </source>
</evidence>
<accession>A0ABV7TAC5</accession>
<evidence type="ECO:0000313" key="4">
    <source>
        <dbReference type="Proteomes" id="UP001595629"/>
    </source>
</evidence>
<protein>
    <submittedName>
        <fullName evidence="3">Flagellar hook-length control protein FliK</fullName>
    </submittedName>
</protein>